<dbReference type="Proteomes" id="UP001056778">
    <property type="component" value="Chromosome 9"/>
</dbReference>
<evidence type="ECO:0000313" key="1">
    <source>
        <dbReference type="EMBL" id="KAI4454977.1"/>
    </source>
</evidence>
<name>A0ACB9SIQ6_HOLOL</name>
<proteinExistence type="predicted"/>
<sequence>MLGFLKKHYPYSWDTNTCEYYCKNKRYKEVELNINTREYKDLASAMQKGKSVKRITRVEAPYLYGFFLLAKAEYKSRNFTFNIKELYHDTAERNIDSILNENLDRCMACRVKFGRGVSFSPSTEYANCQSSRSNGHNRAMIVTDVLVGKTETCSSHGQQLPTNSNNDTTTGNSQNVFVKFYDNEFYPKYIIYYENCKALFANMLSVPLRKYYPTWDINCEYTTRDKHYKEFELSKYSRLYQDLKLQGVKKVKRITRVECPYLYGLFLLTKAEYESRGVTFSVTELFHDTAEDKIDSILNTNLDRRMASRVKFGSGVSFSPSTVYANKQSSRSNGRKRAMIVADVLIGNQEECDCYGQDLPSGDNDTTIGNSGKVYVKFYDNEFYPKYIMYYDNV</sequence>
<organism evidence="1 2">
    <name type="scientific">Holotrichia oblita</name>
    <name type="common">Chafer beetle</name>
    <dbReference type="NCBI Taxonomy" id="644536"/>
    <lineage>
        <taxon>Eukaryota</taxon>
        <taxon>Metazoa</taxon>
        <taxon>Ecdysozoa</taxon>
        <taxon>Arthropoda</taxon>
        <taxon>Hexapoda</taxon>
        <taxon>Insecta</taxon>
        <taxon>Pterygota</taxon>
        <taxon>Neoptera</taxon>
        <taxon>Endopterygota</taxon>
        <taxon>Coleoptera</taxon>
        <taxon>Polyphaga</taxon>
        <taxon>Scarabaeiformia</taxon>
        <taxon>Scarabaeidae</taxon>
        <taxon>Melolonthinae</taxon>
        <taxon>Holotrichia</taxon>
    </lineage>
</organism>
<gene>
    <name evidence="1" type="ORF">MML48_9g00010183</name>
</gene>
<reference evidence="1" key="1">
    <citation type="submission" date="2022-04" db="EMBL/GenBank/DDBJ databases">
        <title>Chromosome-scale genome assembly of Holotrichia oblita Faldermann.</title>
        <authorList>
            <person name="Rongchong L."/>
        </authorList>
    </citation>
    <scope>NUCLEOTIDE SEQUENCE</scope>
    <source>
        <strain evidence="1">81SQS9</strain>
    </source>
</reference>
<protein>
    <submittedName>
        <fullName evidence="1">Poly [adp-ribose] polymerase</fullName>
    </submittedName>
</protein>
<comment type="caution">
    <text evidence="1">The sequence shown here is derived from an EMBL/GenBank/DDBJ whole genome shotgun (WGS) entry which is preliminary data.</text>
</comment>
<dbReference type="EMBL" id="CM043023">
    <property type="protein sequence ID" value="KAI4454977.1"/>
    <property type="molecule type" value="Genomic_DNA"/>
</dbReference>
<accession>A0ACB9SIQ6</accession>
<keyword evidence="2" id="KW-1185">Reference proteome</keyword>
<evidence type="ECO:0000313" key="2">
    <source>
        <dbReference type="Proteomes" id="UP001056778"/>
    </source>
</evidence>